<comment type="caution">
    <text evidence="2">The sequence shown here is derived from an EMBL/GenBank/DDBJ whole genome shotgun (WGS) entry which is preliminary data.</text>
</comment>
<protein>
    <recommendedName>
        <fullName evidence="4">Glycerophosphoryl diester phosphodiesterase membrane domain-containing protein</fullName>
    </recommendedName>
</protein>
<dbReference type="STRING" id="1549748.WH95_09530"/>
<keyword evidence="3" id="KW-1185">Reference proteome</keyword>
<feature type="transmembrane region" description="Helical" evidence="1">
    <location>
        <begin position="75"/>
        <end position="100"/>
    </location>
</feature>
<dbReference type="Proteomes" id="UP000034491">
    <property type="component" value="Unassembled WGS sequence"/>
</dbReference>
<feature type="transmembrane region" description="Helical" evidence="1">
    <location>
        <begin position="257"/>
        <end position="284"/>
    </location>
</feature>
<organism evidence="2 3">
    <name type="scientific">Kiloniella litopenaei</name>
    <dbReference type="NCBI Taxonomy" id="1549748"/>
    <lineage>
        <taxon>Bacteria</taxon>
        <taxon>Pseudomonadati</taxon>
        <taxon>Pseudomonadota</taxon>
        <taxon>Alphaproteobacteria</taxon>
        <taxon>Rhodospirillales</taxon>
        <taxon>Kiloniellaceae</taxon>
        <taxon>Kiloniella</taxon>
    </lineage>
</organism>
<proteinExistence type="predicted"/>
<name>A0A0M2RCF0_9PROT</name>
<keyword evidence="1" id="KW-0812">Transmembrane</keyword>
<keyword evidence="1" id="KW-1133">Transmembrane helix</keyword>
<feature type="transmembrane region" description="Helical" evidence="1">
    <location>
        <begin position="121"/>
        <end position="143"/>
    </location>
</feature>
<dbReference type="EMBL" id="LANI01000005">
    <property type="protein sequence ID" value="KKJ77263.1"/>
    <property type="molecule type" value="Genomic_DNA"/>
</dbReference>
<feature type="transmembrane region" description="Helical" evidence="1">
    <location>
        <begin position="204"/>
        <end position="237"/>
    </location>
</feature>
<feature type="transmembrane region" description="Helical" evidence="1">
    <location>
        <begin position="155"/>
        <end position="183"/>
    </location>
</feature>
<dbReference type="PATRIC" id="fig|1549748.8.peg.3931"/>
<accession>A0A0M2RCF0</accession>
<sequence length="309" mass="34183">MSVVTDDYVDDGSITMGKALSNAFSPLFSNLKTALKFTILPILSWSIILVIGIVFGLSLFSEEASGNFSNFHTGFFIAILVFVLLSVLISIQFYTAWIQFLRYGDTSLKNTFIFNIKKCHFVILGKAILLNIIVVLIATIVNIPLGFLNLGSPGIITAVIQILLMLALAVVFLRLSYIFPAAAIDQRFGFIDSWNATRKNWLRIFVAFILLVLIMIVATIVIQLVLGLIFSIFGAVFSPIGLNANQLTSTSDISATLLSAGFLILVIPSYLISMAITLISYIPFINMHYYCFKTDVSLTNDQEILDRFS</sequence>
<evidence type="ECO:0008006" key="4">
    <source>
        <dbReference type="Google" id="ProtNLM"/>
    </source>
</evidence>
<reference evidence="2 3" key="1">
    <citation type="submission" date="2015-03" db="EMBL/GenBank/DDBJ databases">
        <title>Genome sequence of Kiloniella sp. P1-1, isolated from the gut microflora of Pacific white shrimp, Penaeus vannamei.</title>
        <authorList>
            <person name="Shao Z."/>
            <person name="Wang L."/>
            <person name="Li X."/>
        </authorList>
    </citation>
    <scope>NUCLEOTIDE SEQUENCE [LARGE SCALE GENOMIC DNA]</scope>
    <source>
        <strain evidence="2 3">P1-1</strain>
    </source>
</reference>
<dbReference type="AlphaFoldDB" id="A0A0M2RCF0"/>
<evidence type="ECO:0000256" key="1">
    <source>
        <dbReference type="SAM" id="Phobius"/>
    </source>
</evidence>
<evidence type="ECO:0000313" key="2">
    <source>
        <dbReference type="EMBL" id="KKJ77263.1"/>
    </source>
</evidence>
<gene>
    <name evidence="2" type="ORF">WH95_09530</name>
</gene>
<evidence type="ECO:0000313" key="3">
    <source>
        <dbReference type="Proteomes" id="UP000034491"/>
    </source>
</evidence>
<keyword evidence="1" id="KW-0472">Membrane</keyword>
<feature type="transmembrane region" description="Helical" evidence="1">
    <location>
        <begin position="37"/>
        <end position="60"/>
    </location>
</feature>